<protein>
    <submittedName>
        <fullName evidence="1">Uncharacterized protein</fullName>
    </submittedName>
</protein>
<evidence type="ECO:0000313" key="1">
    <source>
        <dbReference type="EMBL" id="KAK8878240.1"/>
    </source>
</evidence>
<dbReference type="Proteomes" id="UP001470230">
    <property type="component" value="Unassembled WGS sequence"/>
</dbReference>
<reference evidence="1 2" key="1">
    <citation type="submission" date="2024-04" db="EMBL/GenBank/DDBJ databases">
        <title>Tritrichomonas musculus Genome.</title>
        <authorList>
            <person name="Alves-Ferreira E."/>
            <person name="Grigg M."/>
            <person name="Lorenzi H."/>
            <person name="Galac M."/>
        </authorList>
    </citation>
    <scope>NUCLEOTIDE SEQUENCE [LARGE SCALE GENOMIC DNA]</scope>
    <source>
        <strain evidence="1 2">EAF2021</strain>
    </source>
</reference>
<sequence>MVDWIATMNDSFNHFEENDENLMNKFNNYYTSDESDNKYATKNDIANNYPTKSSIASSLTDTIGQFMKNDLKSVNYGNLAQKYLDCMTFLDSEFNLQFKDILPTNAKYVIIHYYDKGNYAGYVLVIKCIPPYLGTLMIYSLTINNGTLNDYKIINNFDVKISHNDSVKKDVIEVQAYYSFIDVGGYDDPIQNSMLNRFMNFNIVESDDELAYSDLMGSLMNFGNTYNNDRYIKANYPTKSSLTESFVSIFTEFINHDRTTHNHVNDLKKYLDYFQMLEDMTNFCFKESIPANSKYLIAYYCISSWDNFSFIVVGDIINGTAKFILFDDKGIMVNSNGTISFFNNKGVNLLAFDTSYPKIDREEFPWIDDPVNEEDHPEVYNNFKYFKIIESTDELAYGHLMGSLMDLFGEYKLSGYVKTNGDATINGALTINSIKRNIASLFSSVDANFDTSIRFGCDSTYNTEFLYNSSKVANSGNLHIIVDGYKFQSFQMFGSARNTLLDSNLKVNGKISSNGSNTFTHYCPIEADEEISDYKLGKPVFMSGHVYKRIEDGNDSNNNVQYKWISSTANDSTDCICSVIIDCSWKEFIGVISDVDEENGCITFVSHGDVLFYVDDANLYQIGDVVLYDGRILDEEYAMTLKIQRSIVGTVISKINEHTLAVFMR</sequence>
<gene>
    <name evidence="1" type="ORF">M9Y10_005005</name>
</gene>
<accession>A0ABR2JK29</accession>
<evidence type="ECO:0000313" key="2">
    <source>
        <dbReference type="Proteomes" id="UP001470230"/>
    </source>
</evidence>
<keyword evidence="2" id="KW-1185">Reference proteome</keyword>
<name>A0ABR2JK29_9EUKA</name>
<organism evidence="1 2">
    <name type="scientific">Tritrichomonas musculus</name>
    <dbReference type="NCBI Taxonomy" id="1915356"/>
    <lineage>
        <taxon>Eukaryota</taxon>
        <taxon>Metamonada</taxon>
        <taxon>Parabasalia</taxon>
        <taxon>Tritrichomonadida</taxon>
        <taxon>Tritrichomonadidae</taxon>
        <taxon>Tritrichomonas</taxon>
    </lineage>
</organism>
<dbReference type="EMBL" id="JAPFFF010000011">
    <property type="protein sequence ID" value="KAK8878240.1"/>
    <property type="molecule type" value="Genomic_DNA"/>
</dbReference>
<proteinExistence type="predicted"/>
<comment type="caution">
    <text evidence="1">The sequence shown here is derived from an EMBL/GenBank/DDBJ whole genome shotgun (WGS) entry which is preliminary data.</text>
</comment>